<protein>
    <submittedName>
        <fullName evidence="2">Uncharacterized protein</fullName>
    </submittedName>
</protein>
<dbReference type="AlphaFoldDB" id="A0A314L5Q5"/>
<dbReference type="Proteomes" id="UP000187609">
    <property type="component" value="Unassembled WGS sequence"/>
</dbReference>
<dbReference type="Gramene" id="OIT36437">
    <property type="protein sequence ID" value="OIT36437"/>
    <property type="gene ID" value="A4A49_58876"/>
</dbReference>
<feature type="compositionally biased region" description="Basic residues" evidence="1">
    <location>
        <begin position="7"/>
        <end position="22"/>
    </location>
</feature>
<evidence type="ECO:0000313" key="2">
    <source>
        <dbReference type="EMBL" id="OIT36437.1"/>
    </source>
</evidence>
<name>A0A314L5Q5_NICAT</name>
<keyword evidence="3" id="KW-1185">Reference proteome</keyword>
<feature type="region of interest" description="Disordered" evidence="1">
    <location>
        <begin position="1"/>
        <end position="36"/>
    </location>
</feature>
<feature type="non-terminal residue" evidence="2">
    <location>
        <position position="119"/>
    </location>
</feature>
<evidence type="ECO:0000313" key="3">
    <source>
        <dbReference type="Proteomes" id="UP000187609"/>
    </source>
</evidence>
<evidence type="ECO:0000256" key="1">
    <source>
        <dbReference type="SAM" id="MobiDB-lite"/>
    </source>
</evidence>
<gene>
    <name evidence="2" type="ORF">A4A49_58876</name>
</gene>
<dbReference type="EMBL" id="MJEQ01000433">
    <property type="protein sequence ID" value="OIT36437.1"/>
    <property type="molecule type" value="Genomic_DNA"/>
</dbReference>
<comment type="caution">
    <text evidence="2">The sequence shown here is derived from an EMBL/GenBank/DDBJ whole genome shotgun (WGS) entry which is preliminary data.</text>
</comment>
<sequence>MEEEKKLARHNRINMRKQKRQKNISADNELDDVNIDGDVEEINDATEDEEDYEDPDVGYGNIDNEEYWDIGDPTYECEHCGAYFWYEERINKKIKAKKPEFSLCCNHGKIVLPKPKEPP</sequence>
<organism evidence="2 3">
    <name type="scientific">Nicotiana attenuata</name>
    <name type="common">Coyote tobacco</name>
    <dbReference type="NCBI Taxonomy" id="49451"/>
    <lineage>
        <taxon>Eukaryota</taxon>
        <taxon>Viridiplantae</taxon>
        <taxon>Streptophyta</taxon>
        <taxon>Embryophyta</taxon>
        <taxon>Tracheophyta</taxon>
        <taxon>Spermatophyta</taxon>
        <taxon>Magnoliopsida</taxon>
        <taxon>eudicotyledons</taxon>
        <taxon>Gunneridae</taxon>
        <taxon>Pentapetalae</taxon>
        <taxon>asterids</taxon>
        <taxon>lamiids</taxon>
        <taxon>Solanales</taxon>
        <taxon>Solanaceae</taxon>
        <taxon>Nicotianoideae</taxon>
        <taxon>Nicotianeae</taxon>
        <taxon>Nicotiana</taxon>
    </lineage>
</organism>
<proteinExistence type="predicted"/>
<accession>A0A314L5Q5</accession>
<reference evidence="2" key="1">
    <citation type="submission" date="2016-11" db="EMBL/GenBank/DDBJ databases">
        <title>The genome of Nicotiana attenuata.</title>
        <authorList>
            <person name="Xu S."/>
            <person name="Brockmoeller T."/>
            <person name="Gaquerel E."/>
            <person name="Navarro A."/>
            <person name="Kuhl H."/>
            <person name="Gase K."/>
            <person name="Ling Z."/>
            <person name="Zhou W."/>
            <person name="Kreitzer C."/>
            <person name="Stanke M."/>
            <person name="Tang H."/>
            <person name="Lyons E."/>
            <person name="Pandey P."/>
            <person name="Pandey S.P."/>
            <person name="Timmermann B."/>
            <person name="Baldwin I.T."/>
        </authorList>
    </citation>
    <scope>NUCLEOTIDE SEQUENCE [LARGE SCALE GENOMIC DNA]</scope>
    <source>
        <strain evidence="2">UT</strain>
    </source>
</reference>